<evidence type="ECO:0000313" key="2">
    <source>
        <dbReference type="EMBL" id="CDO76768.1"/>
    </source>
</evidence>
<protein>
    <submittedName>
        <fullName evidence="2">Uncharacterized protein</fullName>
    </submittedName>
</protein>
<feature type="region of interest" description="Disordered" evidence="1">
    <location>
        <begin position="716"/>
        <end position="779"/>
    </location>
</feature>
<feature type="compositionally biased region" description="Acidic residues" evidence="1">
    <location>
        <begin position="736"/>
        <end position="775"/>
    </location>
</feature>
<name>A0A060SWA7_PYCCI</name>
<keyword evidence="3" id="KW-1185">Reference proteome</keyword>
<reference evidence="2" key="1">
    <citation type="submission" date="2014-01" db="EMBL/GenBank/DDBJ databases">
        <title>The genome of the white-rot fungus Pycnoporus cinnabarinus: a basidiomycete model with a versatile arsenal for lignocellulosic biomass breakdown.</title>
        <authorList>
            <person name="Levasseur A."/>
            <person name="Lomascolo A."/>
            <person name="Ruiz-Duenas F.J."/>
            <person name="Uzan E."/>
            <person name="Piumi F."/>
            <person name="Kues U."/>
            <person name="Ram A.F.J."/>
            <person name="Murat C."/>
            <person name="Haon M."/>
            <person name="Benoit I."/>
            <person name="Arfi Y."/>
            <person name="Chevret D."/>
            <person name="Drula E."/>
            <person name="Kwon M.J."/>
            <person name="Gouret P."/>
            <person name="Lesage-Meessen L."/>
            <person name="Lombard V."/>
            <person name="Mariette J."/>
            <person name="Noirot C."/>
            <person name="Park J."/>
            <person name="Patyshakuliyeva A."/>
            <person name="Wieneger R.A.B."/>
            <person name="Wosten H.A.B."/>
            <person name="Martin F."/>
            <person name="Coutinho P.M."/>
            <person name="de Vries R."/>
            <person name="Martinez A.T."/>
            <person name="Klopp C."/>
            <person name="Pontarotti P."/>
            <person name="Henrissat B."/>
            <person name="Record E."/>
        </authorList>
    </citation>
    <scope>NUCLEOTIDE SEQUENCE [LARGE SCALE GENOMIC DNA]</scope>
    <source>
        <strain evidence="2">BRFM137</strain>
    </source>
</reference>
<sequence>METSGSPPPDGNLECEERNWTQSEQLALDHSLACWARWVVDYGQRFVKSTRCAGTTSNVSGICDACEKLAKDDALKRAVARKNKEAQLSEEQQRDMIVRREKFAPATLRSAEARDLLLKMSDSTIFKLVQALERSDSIRAFLSLYQRAKEGKLTKYQTFVDICTVLEKQLTFAESDRPGAKKGIRYPHDYLNFMTIMRSYGQQSAQQYSILTSQIGGPSPRSLQKVLKRSPDVLSKPDLDYENVARVKRLMDLLKYNGPVAVAGDCTKVRQRLSYSNDHGSHVLGSTLSLEDCAIAEVDDITRLVERVKKEKQYASQVRAILVKIPLPQIPPLVIALQPTKGNDDAASIYALNLKLLEMAEQLDIKVVSLAADGASSEQGAQSLMDARQSPRPPLIYDYPLYGISLRAPVLPTGPLISCQDPQHARKTCRNQPQHGTHTASLGRGVVVNRSLITLQETGTSGLMRCDVENVDKQDDGAARRLFHPAALKAMTAQDEAGHCFVQDEFLGLFVYLFVFGELFDAWLNRRLAIHERVLAALRARLFLYVWRQHIQQMEHRFPDLYTVNRAFISPASFNIFNRLCDTLVLLALAFTEYYSDEPFCPWLLGTKFVEHFFGLARVLLPNFTYAEFLKLVKHVMLRQQILLSGKISAKKERTSRAGYVLDYDPTPLTAAELEAAKVRLSRNSLDRLVELAHKEATHIAKQTLCMPLPSLPFSHIPLRPPPKPRRQCRKPSSVDADESDHDAHEEDEDDDDDTLVNDDDEDNESEHSDEEATGSEDLGCVVLPSACDVHVRIPSTEGTSTVQVLPEADAAKVALLAKRTAEAAHYTARYSALSEDLESTLAELTEAELASLEHQQATKIKISTSMRSPPIGPLPGPILLPLPLPLDSNVFTSQFLDDSNKINIQKMIELRQAHQSGTSTRSERVVQIDPKFAISRIEKPEAKMSIREASHVLRVAQDLAGANTKRAKSAREQRWQEVARQVQEVVKEQDLPNLSSKNVTSINPLRPGSFVIVKNKKRTYLGELQAQPVSRTYRFECTFL</sequence>
<dbReference type="AlphaFoldDB" id="A0A060SWA7"/>
<gene>
    <name evidence="2" type="ORF">BN946_scf185028.g19</name>
</gene>
<dbReference type="HOGENOM" id="CLU_003111_0_0_1"/>
<accession>A0A060SWA7</accession>
<proteinExistence type="predicted"/>
<dbReference type="EMBL" id="CCBP010000412">
    <property type="protein sequence ID" value="CDO76768.1"/>
    <property type="molecule type" value="Genomic_DNA"/>
</dbReference>
<evidence type="ECO:0000256" key="1">
    <source>
        <dbReference type="SAM" id="MobiDB-lite"/>
    </source>
</evidence>
<comment type="caution">
    <text evidence="2">The sequence shown here is derived from an EMBL/GenBank/DDBJ whole genome shotgun (WGS) entry which is preliminary data.</text>
</comment>
<dbReference type="STRING" id="5643.A0A060SWA7"/>
<dbReference type="Proteomes" id="UP000029665">
    <property type="component" value="Unassembled WGS sequence"/>
</dbReference>
<organism evidence="2 3">
    <name type="scientific">Pycnoporus cinnabarinus</name>
    <name type="common">Cinnabar-red polypore</name>
    <name type="synonym">Trametes cinnabarina</name>
    <dbReference type="NCBI Taxonomy" id="5643"/>
    <lineage>
        <taxon>Eukaryota</taxon>
        <taxon>Fungi</taxon>
        <taxon>Dikarya</taxon>
        <taxon>Basidiomycota</taxon>
        <taxon>Agaricomycotina</taxon>
        <taxon>Agaricomycetes</taxon>
        <taxon>Polyporales</taxon>
        <taxon>Polyporaceae</taxon>
        <taxon>Trametes</taxon>
    </lineage>
</organism>
<dbReference type="OrthoDB" id="2436145at2759"/>
<dbReference type="OMA" id="WARWEVD"/>
<evidence type="ECO:0000313" key="3">
    <source>
        <dbReference type="Proteomes" id="UP000029665"/>
    </source>
</evidence>